<accession>A8WI82</accession>
<name>A8WI82_PROMP</name>
<dbReference type="HOGENOM" id="CLU_3172005_0_0_3"/>
<dbReference type="STRING" id="59919.PMM1863"/>
<dbReference type="KEGG" id="pmm:PMM1863"/>
<proteinExistence type="predicted"/>
<evidence type="ECO:0000313" key="1">
    <source>
        <dbReference type="EMBL" id="CAP16367.1"/>
    </source>
</evidence>
<protein>
    <submittedName>
        <fullName evidence="1">Uncharacterized protein</fullName>
    </submittedName>
</protein>
<evidence type="ECO:0000313" key="2">
    <source>
        <dbReference type="Proteomes" id="UP000001026"/>
    </source>
</evidence>
<dbReference type="AlphaFoldDB" id="A8WI82"/>
<sequence>MHYGCNCKVNIMTHSSISTPYAQRLAEKFRESQAYLRANGFSRSTKTLYEDIETSTDK</sequence>
<gene>
    <name evidence="1" type="ordered locus">PMM1863</name>
</gene>
<reference evidence="1 2" key="1">
    <citation type="journal article" date="2003" name="Nature">
        <title>Genome divergence in two Prochlorococcus ecotypes reflects oceanic niche differentiation.</title>
        <authorList>
            <person name="Rocap G."/>
            <person name="Larimer F.W."/>
            <person name="Lamerdin J.E."/>
            <person name="Malfatti S."/>
            <person name="Chain P."/>
            <person name="Ahlgren N.A."/>
            <person name="Arellano A."/>
            <person name="Coleman M."/>
            <person name="Hauser L."/>
            <person name="Hess W.R."/>
            <person name="Johnson Z.I."/>
            <person name="Land M.L."/>
            <person name="Lindell D."/>
            <person name="Post A.F."/>
            <person name="Regala W."/>
            <person name="Shah M."/>
            <person name="Shaw S.L."/>
            <person name="Steglich C."/>
            <person name="Sullivan M.B."/>
            <person name="Ting C.S."/>
            <person name="Tolonen A."/>
            <person name="Webb E.A."/>
            <person name="Zinser E.R."/>
            <person name="Chisholm S.W."/>
        </authorList>
    </citation>
    <scope>NUCLEOTIDE SEQUENCE [LARGE SCALE GENOMIC DNA]</scope>
    <source>
        <strain evidence="2">CCMP1986 / NIES-2087 / MED4</strain>
    </source>
</reference>
<dbReference type="Proteomes" id="UP000001026">
    <property type="component" value="Chromosome"/>
</dbReference>
<organism evidence="1 2">
    <name type="scientific">Prochlorococcus marinus subsp. pastoris (strain CCMP1986 / NIES-2087 / MED4)</name>
    <dbReference type="NCBI Taxonomy" id="59919"/>
    <lineage>
        <taxon>Bacteria</taxon>
        <taxon>Bacillati</taxon>
        <taxon>Cyanobacteriota</taxon>
        <taxon>Cyanophyceae</taxon>
        <taxon>Synechococcales</taxon>
        <taxon>Prochlorococcaceae</taxon>
        <taxon>Prochlorococcus</taxon>
    </lineage>
</organism>
<dbReference type="EMBL" id="BX548174">
    <property type="protein sequence ID" value="CAP16367.1"/>
    <property type="molecule type" value="Genomic_DNA"/>
</dbReference>